<accession>V2XI85</accession>
<keyword evidence="2" id="KW-1133">Transmembrane helix</keyword>
<evidence type="ECO:0000256" key="1">
    <source>
        <dbReference type="SAM" id="MobiDB-lite"/>
    </source>
</evidence>
<name>V2XI85_MONRO</name>
<evidence type="ECO:0000313" key="4">
    <source>
        <dbReference type="Proteomes" id="UP000017559"/>
    </source>
</evidence>
<protein>
    <submittedName>
        <fullName evidence="3">Uncharacterized protein</fullName>
    </submittedName>
</protein>
<feature type="transmembrane region" description="Helical" evidence="2">
    <location>
        <begin position="135"/>
        <end position="160"/>
    </location>
</feature>
<dbReference type="OrthoDB" id="2332199at2759"/>
<sequence length="310" mass="34499">MVAFLMSRFTKDVAIRFAGFASLVLSIVFQMEWMILEQQAYPSPSYSVHTSYLYPAYVLQLILQSWWLIEYTTISSSEENPGHVAPKDRDEEQRPLPGESKTTKTSSVCQLYMPILVLSNICMVAWTIACTVQLYALGLAFLAFSACVQLSGIFGALQVIKQSCQERSRSTVVLAKVNAAYTIMYLWKTWGMMETSTTPPTLQLFHSAGIFILLTLASGPDPTFGLFLIYVLAALYNGPSMSLAWHDTFFWTAAVLSALVVIDPIVFLVHDCYAVEEEDIEVAGEHMVDIFTSDMKEHAGPEDIPGSLPL</sequence>
<dbReference type="Proteomes" id="UP000017559">
    <property type="component" value="Unassembled WGS sequence"/>
</dbReference>
<feature type="transmembrane region" description="Helical" evidence="2">
    <location>
        <begin position="111"/>
        <end position="129"/>
    </location>
</feature>
<gene>
    <name evidence="3" type="ORF">Moror_1718</name>
</gene>
<dbReference type="AlphaFoldDB" id="V2XI85"/>
<keyword evidence="4" id="KW-1185">Reference proteome</keyword>
<feature type="region of interest" description="Disordered" evidence="1">
    <location>
        <begin position="78"/>
        <end position="102"/>
    </location>
</feature>
<dbReference type="KEGG" id="mrr:Moror_1718"/>
<dbReference type="EMBL" id="AWSO01000194">
    <property type="protein sequence ID" value="ESK93437.1"/>
    <property type="molecule type" value="Genomic_DNA"/>
</dbReference>
<dbReference type="HOGENOM" id="CLU_897379_0_0_1"/>
<keyword evidence="2" id="KW-0812">Transmembrane</keyword>
<feature type="transmembrane region" description="Helical" evidence="2">
    <location>
        <begin position="13"/>
        <end position="31"/>
    </location>
</feature>
<comment type="caution">
    <text evidence="3">The sequence shown here is derived from an EMBL/GenBank/DDBJ whole genome shotgun (WGS) entry which is preliminary data.</text>
</comment>
<feature type="transmembrane region" description="Helical" evidence="2">
    <location>
        <begin position="51"/>
        <end position="69"/>
    </location>
</feature>
<organism evidence="3 4">
    <name type="scientific">Moniliophthora roreri (strain MCA 2997)</name>
    <name type="common">Cocoa frosty pod rot fungus</name>
    <name type="synonym">Crinipellis roreri</name>
    <dbReference type="NCBI Taxonomy" id="1381753"/>
    <lineage>
        <taxon>Eukaryota</taxon>
        <taxon>Fungi</taxon>
        <taxon>Dikarya</taxon>
        <taxon>Basidiomycota</taxon>
        <taxon>Agaricomycotina</taxon>
        <taxon>Agaricomycetes</taxon>
        <taxon>Agaricomycetidae</taxon>
        <taxon>Agaricales</taxon>
        <taxon>Marasmiineae</taxon>
        <taxon>Marasmiaceae</taxon>
        <taxon>Moniliophthora</taxon>
    </lineage>
</organism>
<evidence type="ECO:0000313" key="3">
    <source>
        <dbReference type="EMBL" id="ESK93437.1"/>
    </source>
</evidence>
<proteinExistence type="predicted"/>
<feature type="compositionally biased region" description="Basic and acidic residues" evidence="1">
    <location>
        <begin position="85"/>
        <end position="94"/>
    </location>
</feature>
<reference evidence="3 4" key="1">
    <citation type="journal article" date="2014" name="BMC Genomics">
        <title>Genome and secretome analysis of the hemibiotrophic fungal pathogen, Moniliophthora roreri, which causes frosty pod rot disease of cacao: mechanisms of the biotrophic and necrotrophic phases.</title>
        <authorList>
            <person name="Meinhardt L.W."/>
            <person name="Costa G.G.L."/>
            <person name="Thomazella D.P.T."/>
            <person name="Teixeira P.J.P.L."/>
            <person name="Carazzolle M.F."/>
            <person name="Schuster S.C."/>
            <person name="Carlson J.E."/>
            <person name="Guiltinan M.J."/>
            <person name="Mieczkowski P."/>
            <person name="Farmer A."/>
            <person name="Ramaraj T."/>
            <person name="Crozier J."/>
            <person name="Davis R.E."/>
            <person name="Shao J."/>
            <person name="Melnick R.L."/>
            <person name="Pereira G.A.G."/>
            <person name="Bailey B.A."/>
        </authorList>
    </citation>
    <scope>NUCLEOTIDE SEQUENCE [LARGE SCALE GENOMIC DNA]</scope>
    <source>
        <strain evidence="3 4">MCA 2997</strain>
    </source>
</reference>
<feature type="transmembrane region" description="Helical" evidence="2">
    <location>
        <begin position="248"/>
        <end position="269"/>
    </location>
</feature>
<keyword evidence="2" id="KW-0472">Membrane</keyword>
<evidence type="ECO:0000256" key="2">
    <source>
        <dbReference type="SAM" id="Phobius"/>
    </source>
</evidence>
<feature type="transmembrane region" description="Helical" evidence="2">
    <location>
        <begin position="210"/>
        <end position="236"/>
    </location>
</feature>